<sequence>MTTITTSLPDDLVEKLAEKAQQLNLPKNKLIEKALNLYLEYLNKAEYIQSYKKASSDTDILTIAEEGMEEYLKQLPKDETS</sequence>
<dbReference type="InterPro" id="IPR013321">
    <property type="entry name" value="Arc_rbn_hlx_hlx"/>
</dbReference>
<dbReference type="Pfam" id="PF01402">
    <property type="entry name" value="RHH_1"/>
    <property type="match status" value="1"/>
</dbReference>
<evidence type="ECO:0000259" key="1">
    <source>
        <dbReference type="Pfam" id="PF01402"/>
    </source>
</evidence>
<feature type="domain" description="Ribbon-helix-helix protein CopG" evidence="1">
    <location>
        <begin position="4"/>
        <end position="41"/>
    </location>
</feature>
<dbReference type="RefSeq" id="WP_201429388.1">
    <property type="nucleotide sequence ID" value="NZ_JAEQBW010000001.1"/>
</dbReference>
<dbReference type="InterPro" id="IPR010985">
    <property type="entry name" value="Ribbon_hlx_hlx"/>
</dbReference>
<dbReference type="GO" id="GO:0006355">
    <property type="term" value="P:regulation of DNA-templated transcription"/>
    <property type="evidence" value="ECO:0007669"/>
    <property type="project" value="InterPro"/>
</dbReference>
<dbReference type="Proteomes" id="UP000611723">
    <property type="component" value="Unassembled WGS sequence"/>
</dbReference>
<dbReference type="AlphaFoldDB" id="A0A934WVI7"/>
<dbReference type="SUPFAM" id="SSF47598">
    <property type="entry name" value="Ribbon-helix-helix"/>
    <property type="match status" value="1"/>
</dbReference>
<evidence type="ECO:0000313" key="3">
    <source>
        <dbReference type="Proteomes" id="UP000611723"/>
    </source>
</evidence>
<keyword evidence="3" id="KW-1185">Reference proteome</keyword>
<accession>A0A934WVI7</accession>
<organism evidence="2 3">
    <name type="scientific">Marivirga aurantiaca</name>
    <dbReference type="NCBI Taxonomy" id="2802615"/>
    <lineage>
        <taxon>Bacteria</taxon>
        <taxon>Pseudomonadati</taxon>
        <taxon>Bacteroidota</taxon>
        <taxon>Cytophagia</taxon>
        <taxon>Cytophagales</taxon>
        <taxon>Marivirgaceae</taxon>
        <taxon>Marivirga</taxon>
    </lineage>
</organism>
<proteinExistence type="predicted"/>
<evidence type="ECO:0000313" key="2">
    <source>
        <dbReference type="EMBL" id="MBK6263701.1"/>
    </source>
</evidence>
<gene>
    <name evidence="2" type="ORF">JKA74_01535</name>
</gene>
<dbReference type="Gene3D" id="1.10.1220.10">
    <property type="entry name" value="Met repressor-like"/>
    <property type="match status" value="1"/>
</dbReference>
<reference evidence="2" key="1">
    <citation type="submission" date="2021-01" db="EMBL/GenBank/DDBJ databases">
        <title>Marivirga aurantiaca sp. nov., isolated from intertidal surface sediments.</title>
        <authorList>
            <person name="Zhang M."/>
        </authorList>
    </citation>
    <scope>NUCLEOTIDE SEQUENCE</scope>
    <source>
        <strain evidence="2">S37H4</strain>
    </source>
</reference>
<protein>
    <submittedName>
        <fullName evidence="2">CopG family transcriptional regulator</fullName>
    </submittedName>
</protein>
<comment type="caution">
    <text evidence="2">The sequence shown here is derived from an EMBL/GenBank/DDBJ whole genome shotgun (WGS) entry which is preliminary data.</text>
</comment>
<dbReference type="EMBL" id="JAEQBW010000001">
    <property type="protein sequence ID" value="MBK6263701.1"/>
    <property type="molecule type" value="Genomic_DNA"/>
</dbReference>
<name>A0A934WVI7_9BACT</name>
<dbReference type="InterPro" id="IPR002145">
    <property type="entry name" value="CopG"/>
</dbReference>